<accession>A0A1C6R734</accession>
<dbReference type="RefSeq" id="WP_091450627.1">
    <property type="nucleotide sequence ID" value="NZ_FMHU01000001.1"/>
</dbReference>
<proteinExistence type="predicted"/>
<dbReference type="InterPro" id="IPR029787">
    <property type="entry name" value="Nucleotide_cyclase"/>
</dbReference>
<dbReference type="Gene3D" id="3.30.70.270">
    <property type="match status" value="1"/>
</dbReference>
<reference evidence="6" key="1">
    <citation type="submission" date="2016-06" db="EMBL/GenBank/DDBJ databases">
        <authorList>
            <person name="Varghese N."/>
        </authorList>
    </citation>
    <scope>NUCLEOTIDE SEQUENCE [LARGE SCALE GENOMIC DNA]</scope>
    <source>
        <strain evidence="6">DSM 46123</strain>
    </source>
</reference>
<feature type="compositionally biased region" description="Pro residues" evidence="1">
    <location>
        <begin position="205"/>
        <end position="218"/>
    </location>
</feature>
<dbReference type="GO" id="GO:0052621">
    <property type="term" value="F:diguanylate cyclase activity"/>
    <property type="evidence" value="ECO:0007669"/>
    <property type="project" value="TreeGrafter"/>
</dbReference>
<dbReference type="AlphaFoldDB" id="A0A1C6R734"/>
<dbReference type="Pfam" id="PF00990">
    <property type="entry name" value="GGDEF"/>
    <property type="match status" value="1"/>
</dbReference>
<evidence type="ECO:0000259" key="3">
    <source>
        <dbReference type="PROSITE" id="PS50887"/>
    </source>
</evidence>
<feature type="region of interest" description="Disordered" evidence="1">
    <location>
        <begin position="189"/>
        <end position="218"/>
    </location>
</feature>
<evidence type="ECO:0000256" key="2">
    <source>
        <dbReference type="SAM" id="Phobius"/>
    </source>
</evidence>
<dbReference type="PANTHER" id="PTHR45138:SF9">
    <property type="entry name" value="DIGUANYLATE CYCLASE DGCM-RELATED"/>
    <property type="match status" value="1"/>
</dbReference>
<evidence type="ECO:0000256" key="1">
    <source>
        <dbReference type="SAM" id="MobiDB-lite"/>
    </source>
</evidence>
<keyword evidence="2" id="KW-0812">Transmembrane</keyword>
<keyword evidence="6" id="KW-1185">Reference proteome</keyword>
<dbReference type="EMBL" id="FMHU01000002">
    <property type="protein sequence ID" value="SCL21597.1"/>
    <property type="molecule type" value="Genomic_DNA"/>
</dbReference>
<feature type="domain" description="GGDEF" evidence="3">
    <location>
        <begin position="53"/>
        <end position="174"/>
    </location>
</feature>
<protein>
    <submittedName>
        <fullName evidence="4">Diguanylate cyclase (GGDEF) domain-containing protein</fullName>
    </submittedName>
</protein>
<dbReference type="InterPro" id="IPR043128">
    <property type="entry name" value="Rev_trsase/Diguanyl_cyclase"/>
</dbReference>
<dbReference type="STRING" id="47866.GA0074694_0017"/>
<gene>
    <name evidence="4" type="ORF">GA0074694_0017</name>
    <name evidence="5" type="ORF">GA0074694_3082</name>
</gene>
<dbReference type="InterPro" id="IPR050469">
    <property type="entry name" value="Diguanylate_Cyclase"/>
</dbReference>
<dbReference type="Proteomes" id="UP000198906">
    <property type="component" value="Unassembled WGS sequence"/>
</dbReference>
<feature type="transmembrane region" description="Helical" evidence="2">
    <location>
        <begin position="222"/>
        <end position="241"/>
    </location>
</feature>
<dbReference type="PANTHER" id="PTHR45138">
    <property type="entry name" value="REGULATORY COMPONENTS OF SENSORY TRANSDUCTION SYSTEM"/>
    <property type="match status" value="1"/>
</dbReference>
<evidence type="ECO:0000313" key="6">
    <source>
        <dbReference type="Proteomes" id="UP000198906"/>
    </source>
</evidence>
<dbReference type="EMBL" id="FMHU01000001">
    <property type="protein sequence ID" value="SCL12827.1"/>
    <property type="molecule type" value="Genomic_DNA"/>
</dbReference>
<keyword evidence="2" id="KW-1133">Transmembrane helix</keyword>
<dbReference type="InterPro" id="IPR000160">
    <property type="entry name" value="GGDEF_dom"/>
</dbReference>
<dbReference type="PROSITE" id="PS50887">
    <property type="entry name" value="GGDEF"/>
    <property type="match status" value="1"/>
</dbReference>
<dbReference type="CDD" id="cd01949">
    <property type="entry name" value="GGDEF"/>
    <property type="match status" value="1"/>
</dbReference>
<dbReference type="SMART" id="SM00267">
    <property type="entry name" value="GGDEF"/>
    <property type="match status" value="1"/>
</dbReference>
<reference evidence="4" key="2">
    <citation type="submission" date="2016-06" db="EMBL/GenBank/DDBJ databases">
        <authorList>
            <person name="Kjaerup R.B."/>
            <person name="Dalgaard T.S."/>
            <person name="Juul-Madsen H.R."/>
        </authorList>
    </citation>
    <scope>NUCLEOTIDE SEQUENCE [LARGE SCALE GENOMIC DNA]</scope>
    <source>
        <strain evidence="4">DSM 46123</strain>
    </source>
</reference>
<evidence type="ECO:0000313" key="4">
    <source>
        <dbReference type="EMBL" id="SCL12827.1"/>
    </source>
</evidence>
<organism evidence="4 6">
    <name type="scientific">Micromonospora inyonensis</name>
    <dbReference type="NCBI Taxonomy" id="47866"/>
    <lineage>
        <taxon>Bacteria</taxon>
        <taxon>Bacillati</taxon>
        <taxon>Actinomycetota</taxon>
        <taxon>Actinomycetes</taxon>
        <taxon>Micromonosporales</taxon>
        <taxon>Micromonosporaceae</taxon>
        <taxon>Micromonospora</taxon>
    </lineage>
</organism>
<evidence type="ECO:0000313" key="5">
    <source>
        <dbReference type="EMBL" id="SCL21597.1"/>
    </source>
</evidence>
<sequence>MTAPTLDVDALQARIVYLEQRLAERTWQATTDPLTGLYNRRWLEETWQVDRPAGQLVALVDLDGFKAINDTLGHAAGDAVLVAVAAHLQPYGTAVRLGGDELLLLAAPDMLAGLVTSWRVDLPTGQITVTGAVGITEALPDLEETLRRVDVCTTRSTPAGGLVCGRCGTRSWTPRCRLARVAAGCGTRTGQVSGDRRGRHRRPVPADPRPVAAHPPPGRGRVMAPVFATLAALLLGLAAGWTGHHLRTRAHLARLDAAHTAITDPDHWAAVFAHYARLLGISLPRRTR</sequence>
<keyword evidence="2" id="KW-0472">Membrane</keyword>
<dbReference type="SUPFAM" id="SSF55073">
    <property type="entry name" value="Nucleotide cyclase"/>
    <property type="match status" value="1"/>
</dbReference>
<dbReference type="NCBIfam" id="TIGR00254">
    <property type="entry name" value="GGDEF"/>
    <property type="match status" value="1"/>
</dbReference>
<name>A0A1C6R734_9ACTN</name>